<protein>
    <submittedName>
        <fullName evidence="4">CBS domain-containing protein</fullName>
    </submittedName>
</protein>
<feature type="domain" description="CBS" evidence="3">
    <location>
        <begin position="10"/>
        <end position="67"/>
    </location>
</feature>
<keyword evidence="1 2" id="KW-0129">CBS domain</keyword>
<evidence type="ECO:0000313" key="4">
    <source>
        <dbReference type="EMBL" id="MBZ0156050.1"/>
    </source>
</evidence>
<reference evidence="4" key="2">
    <citation type="submission" date="2021-08" db="EMBL/GenBank/DDBJ databases">
        <authorList>
            <person name="Dalcin Martins P."/>
        </authorList>
    </citation>
    <scope>NUCLEOTIDE SEQUENCE</scope>
    <source>
        <strain evidence="4">MAG_39</strain>
    </source>
</reference>
<dbReference type="PANTHER" id="PTHR43080">
    <property type="entry name" value="CBS DOMAIN-CONTAINING PROTEIN CBSX3, MITOCHONDRIAL"/>
    <property type="match status" value="1"/>
</dbReference>
<evidence type="ECO:0000313" key="5">
    <source>
        <dbReference type="Proteomes" id="UP000705867"/>
    </source>
</evidence>
<dbReference type="PANTHER" id="PTHR43080:SF2">
    <property type="entry name" value="CBS DOMAIN-CONTAINING PROTEIN"/>
    <property type="match status" value="1"/>
</dbReference>
<proteinExistence type="predicted"/>
<evidence type="ECO:0000256" key="1">
    <source>
        <dbReference type="ARBA" id="ARBA00023122"/>
    </source>
</evidence>
<evidence type="ECO:0000256" key="2">
    <source>
        <dbReference type="PROSITE-ProRule" id="PRU00703"/>
    </source>
</evidence>
<dbReference type="EMBL" id="JAIOIV010000061">
    <property type="protein sequence ID" value="MBZ0156050.1"/>
    <property type="molecule type" value="Genomic_DNA"/>
</dbReference>
<sequence>MGGLMAREVMTRPVVSALSNASARDIALQMLSGAYSGMPVTDGNGEVIGVISELDLLGQVCGGTEPVRLTAADVMSRDPVTEKGHLVGIIACSDILRTYREPEFAICR</sequence>
<evidence type="ECO:0000259" key="3">
    <source>
        <dbReference type="PROSITE" id="PS51371"/>
    </source>
</evidence>
<dbReference type="InterPro" id="IPR000644">
    <property type="entry name" value="CBS_dom"/>
</dbReference>
<dbReference type="SUPFAM" id="SSF54631">
    <property type="entry name" value="CBS-domain pair"/>
    <property type="match status" value="1"/>
</dbReference>
<dbReference type="Proteomes" id="UP000705867">
    <property type="component" value="Unassembled WGS sequence"/>
</dbReference>
<organism evidence="4 5">
    <name type="scientific">Candidatus Nitrobium versatile</name>
    <dbReference type="NCBI Taxonomy" id="2884831"/>
    <lineage>
        <taxon>Bacteria</taxon>
        <taxon>Pseudomonadati</taxon>
        <taxon>Nitrospirota</taxon>
        <taxon>Nitrospiria</taxon>
        <taxon>Nitrospirales</taxon>
        <taxon>Nitrospiraceae</taxon>
        <taxon>Candidatus Nitrobium</taxon>
    </lineage>
</organism>
<comment type="caution">
    <text evidence="4">The sequence shown here is derived from an EMBL/GenBank/DDBJ whole genome shotgun (WGS) entry which is preliminary data.</text>
</comment>
<name>A0A953JBG7_9BACT</name>
<dbReference type="AlphaFoldDB" id="A0A953JBG7"/>
<dbReference type="InterPro" id="IPR051257">
    <property type="entry name" value="Diverse_CBS-Domain"/>
</dbReference>
<dbReference type="Gene3D" id="3.10.580.10">
    <property type="entry name" value="CBS-domain"/>
    <property type="match status" value="1"/>
</dbReference>
<gene>
    <name evidence="4" type="ORF">K8I29_07520</name>
</gene>
<accession>A0A953JBG7</accession>
<dbReference type="Pfam" id="PF00571">
    <property type="entry name" value="CBS"/>
    <property type="match status" value="1"/>
</dbReference>
<dbReference type="InterPro" id="IPR046342">
    <property type="entry name" value="CBS_dom_sf"/>
</dbReference>
<reference evidence="4" key="1">
    <citation type="journal article" date="2021" name="bioRxiv">
        <title>Unraveling nitrogen, sulfur and carbon metabolic pathways and microbial community transcriptional responses to substrate deprivation and toxicity stresses in a bioreactor mimicking anoxic brackish coastal sediment conditions.</title>
        <authorList>
            <person name="Martins P.D."/>
            <person name="Echeveste M.J."/>
            <person name="Arshad A."/>
            <person name="Kurth J."/>
            <person name="Ouboter H."/>
            <person name="Jetten M.S.M."/>
            <person name="Welte C.U."/>
        </authorList>
    </citation>
    <scope>NUCLEOTIDE SEQUENCE</scope>
    <source>
        <strain evidence="4">MAG_39</strain>
    </source>
</reference>
<dbReference type="PROSITE" id="PS51371">
    <property type="entry name" value="CBS"/>
    <property type="match status" value="1"/>
</dbReference>